<feature type="region of interest" description="Disordered" evidence="1">
    <location>
        <begin position="639"/>
        <end position="678"/>
    </location>
</feature>
<organism evidence="3 4">
    <name type="scientific">Rhizoctonia solani</name>
    <dbReference type="NCBI Taxonomy" id="456999"/>
    <lineage>
        <taxon>Eukaryota</taxon>
        <taxon>Fungi</taxon>
        <taxon>Dikarya</taxon>
        <taxon>Basidiomycota</taxon>
        <taxon>Agaricomycotina</taxon>
        <taxon>Agaricomycetes</taxon>
        <taxon>Cantharellales</taxon>
        <taxon>Ceratobasidiaceae</taxon>
        <taxon>Rhizoctonia</taxon>
    </lineage>
</organism>
<evidence type="ECO:0000256" key="1">
    <source>
        <dbReference type="SAM" id="MobiDB-lite"/>
    </source>
</evidence>
<keyword evidence="2" id="KW-0812">Transmembrane</keyword>
<reference evidence="3" key="1">
    <citation type="submission" date="2021-01" db="EMBL/GenBank/DDBJ databases">
        <authorList>
            <person name="Kaushik A."/>
        </authorList>
    </citation>
    <scope>NUCLEOTIDE SEQUENCE</scope>
    <source>
        <strain evidence="3">AG5</strain>
    </source>
</reference>
<feature type="transmembrane region" description="Helical" evidence="2">
    <location>
        <begin position="58"/>
        <end position="78"/>
    </location>
</feature>
<keyword evidence="2" id="KW-0472">Membrane</keyword>
<sequence>MAPSRSYLVTWQCWISLFRLLSALYLIGWLGWMLNNILRDLQANPHLDSSANAQRRWWVAQDILCCAFWIIVFLNDMFILTIDIRRTSTYLGCITAQAVANFAFTALLIGYLALNMIAWKVYSVAVEKIVDIMAVTSVFLGGTCSLGLLVINLSPFFTLRSHVSLGQLRRTNTKDAFRGSVAPLAFCVLSLIGHQRDTSIKNPVISGTKKFLGHLFLRRVRPVETRVYAFFRNIFAVIAIVVLTFRMVTALQKAQNEISTRMTSSACDLFPEPNNHNINLVLERSSDSFFGEGDPPNITVTISYRESLGMCVQVEAVLPELKPTFSFRDSRNCSVIASKELGYARTLDTFVCPSPMQMSANTYGTPQVGVPFYRLGIKVSRNNGSLALQRDIPSIWLSNGLEQPGNLSLPHAHPVRAYMPAWVLRPGYHMDAEAKLITRRLIRSSIMKDVILNSKPAYTSVSLYPIADSGLFSYSNASIATGEMRVTLRPGFMYFGARAIPQNLDYPSTQLEECDYIDDYRSSTILDVIGSVGGLFAVLHGIHVLLFGRPLLWGIAGTKLITPFGILGMCSSRRFKERLKEQYHHRSTEGNVENIHIVSFLRDFVIDFGPADLDLDGRPSRRSISSPLSTSKEEGIDGAYSTRIPLMRRDTDSTHLRQRDKDADSDPDWSSASINGAV</sequence>
<evidence type="ECO:0000313" key="3">
    <source>
        <dbReference type="EMBL" id="CAE7137412.1"/>
    </source>
</evidence>
<feature type="transmembrane region" description="Helical" evidence="2">
    <location>
        <begin position="132"/>
        <end position="155"/>
    </location>
</feature>
<accession>A0A8H3HY22</accession>
<protein>
    <recommendedName>
        <fullName evidence="5">Transmembrane protein</fullName>
    </recommendedName>
</protein>
<gene>
    <name evidence="3" type="ORF">RDB_LOCUS70181</name>
</gene>
<dbReference type="AlphaFoldDB" id="A0A8H3HY22"/>
<feature type="compositionally biased region" description="Low complexity" evidence="1">
    <location>
        <begin position="668"/>
        <end position="678"/>
    </location>
</feature>
<feature type="transmembrane region" description="Helical" evidence="2">
    <location>
        <begin position="227"/>
        <end position="245"/>
    </location>
</feature>
<proteinExistence type="predicted"/>
<comment type="caution">
    <text evidence="3">The sequence shown here is derived from an EMBL/GenBank/DDBJ whole genome shotgun (WGS) entry which is preliminary data.</text>
</comment>
<dbReference type="Proteomes" id="UP000663827">
    <property type="component" value="Unassembled WGS sequence"/>
</dbReference>
<feature type="compositionally biased region" description="Basic and acidic residues" evidence="1">
    <location>
        <begin position="647"/>
        <end position="664"/>
    </location>
</feature>
<evidence type="ECO:0000256" key="2">
    <source>
        <dbReference type="SAM" id="Phobius"/>
    </source>
</evidence>
<name>A0A8H3HY22_9AGAM</name>
<dbReference type="EMBL" id="CAJNJQ010001406">
    <property type="protein sequence ID" value="CAE7137412.1"/>
    <property type="molecule type" value="Genomic_DNA"/>
</dbReference>
<evidence type="ECO:0000313" key="4">
    <source>
        <dbReference type="Proteomes" id="UP000663827"/>
    </source>
</evidence>
<feature type="transmembrane region" description="Helical" evidence="2">
    <location>
        <begin position="90"/>
        <end position="112"/>
    </location>
</feature>
<keyword evidence="2" id="KW-1133">Transmembrane helix</keyword>
<evidence type="ECO:0008006" key="5">
    <source>
        <dbReference type="Google" id="ProtNLM"/>
    </source>
</evidence>